<dbReference type="RefSeq" id="WP_016912967.1">
    <property type="nucleotide sequence ID" value="NZ_BMDF01000001.1"/>
</dbReference>
<accession>A0A2T4PSF2</accession>
<sequence length="71" mass="8165">MNIQKVGIDGCNITSEIYVEILQHTSNIDIVACADESLSKAIKMKAKYDIPQVMTRNKMYKDQRIDYIIKL</sequence>
<dbReference type="GeneID" id="64116826"/>
<dbReference type="EMBL" id="PZFK01000016">
    <property type="protein sequence ID" value="PTI29259.1"/>
    <property type="molecule type" value="Genomic_DNA"/>
</dbReference>
<dbReference type="EMBL" id="CP069486">
    <property type="protein sequence ID" value="QRO84380.1"/>
    <property type="molecule type" value="Genomic_DNA"/>
</dbReference>
<protein>
    <submittedName>
        <fullName evidence="1">Uncharacterized protein</fullName>
    </submittedName>
</protein>
<dbReference type="InterPro" id="IPR036291">
    <property type="entry name" value="NAD(P)-bd_dom_sf"/>
</dbReference>
<evidence type="ECO:0000313" key="2">
    <source>
        <dbReference type="EMBL" id="QRO84380.1"/>
    </source>
</evidence>
<dbReference type="Proteomes" id="UP000241209">
    <property type="component" value="Unassembled WGS sequence"/>
</dbReference>
<organism evidence="1 3">
    <name type="scientific">Mammaliicoccus vitulinus</name>
    <dbReference type="NCBI Taxonomy" id="71237"/>
    <lineage>
        <taxon>Bacteria</taxon>
        <taxon>Bacillati</taxon>
        <taxon>Bacillota</taxon>
        <taxon>Bacilli</taxon>
        <taxon>Bacillales</taxon>
        <taxon>Staphylococcaceae</taxon>
        <taxon>Mammaliicoccus</taxon>
    </lineage>
</organism>
<dbReference type="AlphaFoldDB" id="A0A2T4PSF2"/>
<evidence type="ECO:0000313" key="1">
    <source>
        <dbReference type="EMBL" id="PTI29259.1"/>
    </source>
</evidence>
<dbReference type="SUPFAM" id="SSF51735">
    <property type="entry name" value="NAD(P)-binding Rossmann-fold domains"/>
    <property type="match status" value="1"/>
</dbReference>
<evidence type="ECO:0000313" key="3">
    <source>
        <dbReference type="Proteomes" id="UP000241209"/>
    </source>
</evidence>
<reference evidence="2 4" key="3">
    <citation type="submission" date="2021-02" db="EMBL/GenBank/DDBJ databases">
        <title>FDA dAtabase for Regulatory Grade micrObial Sequences (FDA-ARGOS): Supporting development and validation of Infectious Disease Dx tests.</title>
        <authorList>
            <person name="Sproer C."/>
            <person name="Gronow S."/>
            <person name="Severitt S."/>
            <person name="Schroder I."/>
            <person name="Tallon L."/>
            <person name="Sadzewicz L."/>
            <person name="Zhao X."/>
            <person name="Boylan J."/>
            <person name="Ott S."/>
            <person name="Bowen H."/>
            <person name="Vavikolanu K."/>
            <person name="Mehta A."/>
            <person name="Aluvathingal J."/>
            <person name="Nadendla S."/>
            <person name="Lowell S."/>
            <person name="Myers T."/>
            <person name="Yan Y."/>
            <person name="Sichtig H."/>
        </authorList>
    </citation>
    <scope>NUCLEOTIDE SEQUENCE [LARGE SCALE GENOMIC DNA]</scope>
    <source>
        <strain evidence="2 4">FDAARGOS_1207</strain>
    </source>
</reference>
<dbReference type="OrthoDB" id="9815825at2"/>
<evidence type="ECO:0000313" key="4">
    <source>
        <dbReference type="Proteomes" id="UP000627155"/>
    </source>
</evidence>
<reference evidence="1 3" key="1">
    <citation type="journal article" date="2016" name="Front. Microbiol.">
        <title>Comprehensive Phylogenetic Analysis of Bovine Non-aureus Staphylococci Species Based on Whole-Genome Sequencing.</title>
        <authorList>
            <person name="Naushad S."/>
            <person name="Barkema H.W."/>
            <person name="Luby C."/>
            <person name="Condas L.A."/>
            <person name="Nobrega D.B."/>
            <person name="Carson D.A."/>
            <person name="De Buck J."/>
        </authorList>
    </citation>
    <scope>NUCLEOTIDE SEQUENCE [LARGE SCALE GENOMIC DNA]</scope>
    <source>
        <strain evidence="1 3">SNUC 2204</strain>
    </source>
</reference>
<gene>
    <name evidence="1" type="ORF">BU072_08695</name>
    <name evidence="2" type="ORF">I6J37_09275</name>
</gene>
<dbReference type="Proteomes" id="UP000627155">
    <property type="component" value="Chromosome"/>
</dbReference>
<keyword evidence="4" id="KW-1185">Reference proteome</keyword>
<dbReference type="STRING" id="1167632.GCA_000286335_02299"/>
<reference evidence="1" key="2">
    <citation type="submission" date="2018-03" db="EMBL/GenBank/DDBJ databases">
        <authorList>
            <person name="Keele B.F."/>
        </authorList>
    </citation>
    <scope>NUCLEOTIDE SEQUENCE</scope>
    <source>
        <strain evidence="1">SNUC 2204</strain>
    </source>
</reference>
<dbReference type="Gene3D" id="3.40.50.720">
    <property type="entry name" value="NAD(P)-binding Rossmann-like Domain"/>
    <property type="match status" value="1"/>
</dbReference>
<name>A0A2T4PSF2_9STAP</name>
<proteinExistence type="predicted"/>